<evidence type="ECO:0000313" key="2">
    <source>
        <dbReference type="Proteomes" id="UP000248889"/>
    </source>
</evidence>
<dbReference type="OrthoDB" id="3854079at2"/>
<proteinExistence type="predicted"/>
<organism evidence="1 2">
    <name type="scientific">Streptacidiphilus pinicola</name>
    <dbReference type="NCBI Taxonomy" id="2219663"/>
    <lineage>
        <taxon>Bacteria</taxon>
        <taxon>Bacillati</taxon>
        <taxon>Actinomycetota</taxon>
        <taxon>Actinomycetes</taxon>
        <taxon>Kitasatosporales</taxon>
        <taxon>Streptomycetaceae</taxon>
        <taxon>Streptacidiphilus</taxon>
    </lineage>
</organism>
<dbReference type="EMBL" id="QKYN01000084">
    <property type="protein sequence ID" value="RAG83562.1"/>
    <property type="molecule type" value="Genomic_DNA"/>
</dbReference>
<reference evidence="1 2" key="1">
    <citation type="submission" date="2018-06" db="EMBL/GenBank/DDBJ databases">
        <title>Streptacidiphilus pinicola sp. nov., isolated from pine grove soil.</title>
        <authorList>
            <person name="Roh S.G."/>
            <person name="Park S."/>
            <person name="Kim M.-K."/>
            <person name="Yun B.-R."/>
            <person name="Park J."/>
            <person name="Kim M.J."/>
            <person name="Kim Y.S."/>
            <person name="Kim S.B."/>
        </authorList>
    </citation>
    <scope>NUCLEOTIDE SEQUENCE [LARGE SCALE GENOMIC DNA]</scope>
    <source>
        <strain evidence="1 2">MMS16-CNU450</strain>
    </source>
</reference>
<accession>A0A2X0IEV4</accession>
<comment type="caution">
    <text evidence="1">The sequence shown here is derived from an EMBL/GenBank/DDBJ whole genome shotgun (WGS) entry which is preliminary data.</text>
</comment>
<dbReference type="RefSeq" id="WP_111503232.1">
    <property type="nucleotide sequence ID" value="NZ_QKYN01000084.1"/>
</dbReference>
<keyword evidence="2" id="KW-1185">Reference proteome</keyword>
<name>A0A2X0IEV4_9ACTN</name>
<gene>
    <name evidence="1" type="ORF">DN069_21440</name>
</gene>
<sequence length="101" mass="11617">MDATMDRVMTGYFRAALIEAGGPEASTPAAEYLRQRQSLWRERAAMEPSTAAEALRWASRRVTTAEDVTRPEALEDRNALECWMADRQIYGFRYIRRTLQS</sequence>
<protein>
    <submittedName>
        <fullName evidence="1">Uncharacterized protein</fullName>
    </submittedName>
</protein>
<dbReference type="Proteomes" id="UP000248889">
    <property type="component" value="Unassembled WGS sequence"/>
</dbReference>
<dbReference type="AlphaFoldDB" id="A0A2X0IEV4"/>
<evidence type="ECO:0000313" key="1">
    <source>
        <dbReference type="EMBL" id="RAG83562.1"/>
    </source>
</evidence>